<evidence type="ECO:0000313" key="2">
    <source>
        <dbReference type="EMBL" id="CAB4567503.1"/>
    </source>
</evidence>
<keyword evidence="1" id="KW-0812">Transmembrane</keyword>
<feature type="transmembrane region" description="Helical" evidence="1">
    <location>
        <begin position="61"/>
        <end position="79"/>
    </location>
</feature>
<feature type="transmembrane region" description="Helical" evidence="1">
    <location>
        <begin position="34"/>
        <end position="54"/>
    </location>
</feature>
<name>A0A6J6DZS1_9ZZZZ</name>
<gene>
    <name evidence="2" type="ORF">UFOPK1572_01182</name>
</gene>
<keyword evidence="1" id="KW-0472">Membrane</keyword>
<reference evidence="2" key="1">
    <citation type="submission" date="2020-05" db="EMBL/GenBank/DDBJ databases">
        <authorList>
            <person name="Chiriac C."/>
            <person name="Salcher M."/>
            <person name="Ghai R."/>
            <person name="Kavagutti S V."/>
        </authorList>
    </citation>
    <scope>NUCLEOTIDE SEQUENCE</scope>
</reference>
<dbReference type="AlphaFoldDB" id="A0A6J6DZS1"/>
<feature type="transmembrane region" description="Helical" evidence="1">
    <location>
        <begin position="126"/>
        <end position="144"/>
    </location>
</feature>
<dbReference type="EMBL" id="CAEZTC010000166">
    <property type="protein sequence ID" value="CAB4567503.1"/>
    <property type="molecule type" value="Genomic_DNA"/>
</dbReference>
<protein>
    <submittedName>
        <fullName evidence="2">Unannotated protein</fullName>
    </submittedName>
</protein>
<sequence>MSQNLPASAPLAATCSIGAGFVHAIAAGTHAEHASAALAMALLAFLQIGAGLLGLTRNSSVFRLAIPIVNVAAICGWIATRTTGIGFISGLDIAESVQTADAITAGLAGIAVAASIFGIQRKFAMVTPMYAALIAMVLVVPATVTTTSHDHSSHSATSTWPRPFFPGIGIDIEGVEGVSTEQENRARQLVLETQKELVRWADYKVAQAEGWISIGDEATGYEHFVNGRYLNDGNQLDATRPESIVYKVYGDTRILVSAMYMAEGQPALDSPLLTDFAGPLFEWHVHTNLCWGMRNGGVGIVGVTDANGKCPPGSMVRSISKPMVHVWIVPHPCGPFAAVEGLAEGQAAVPDSERVDMCGDHAH</sequence>
<proteinExistence type="predicted"/>
<feature type="transmembrane region" description="Helical" evidence="1">
    <location>
        <begin position="99"/>
        <end position="119"/>
    </location>
</feature>
<evidence type="ECO:0000256" key="1">
    <source>
        <dbReference type="SAM" id="Phobius"/>
    </source>
</evidence>
<keyword evidence="1" id="KW-1133">Transmembrane helix</keyword>
<accession>A0A6J6DZS1</accession>
<organism evidence="2">
    <name type="scientific">freshwater metagenome</name>
    <dbReference type="NCBI Taxonomy" id="449393"/>
    <lineage>
        <taxon>unclassified sequences</taxon>
        <taxon>metagenomes</taxon>
        <taxon>ecological metagenomes</taxon>
    </lineage>
</organism>